<proteinExistence type="predicted"/>
<reference evidence="2" key="1">
    <citation type="journal article" date="2023" name="Front. Plant Sci.">
        <title>Chromosomal-level genome assembly of Melastoma candidum provides insights into trichome evolution.</title>
        <authorList>
            <person name="Zhong Y."/>
            <person name="Wu W."/>
            <person name="Sun C."/>
            <person name="Zou P."/>
            <person name="Liu Y."/>
            <person name="Dai S."/>
            <person name="Zhou R."/>
        </authorList>
    </citation>
    <scope>NUCLEOTIDE SEQUENCE [LARGE SCALE GENOMIC DNA]</scope>
</reference>
<gene>
    <name evidence="1" type="ORF">MLD38_013098</name>
</gene>
<evidence type="ECO:0000313" key="2">
    <source>
        <dbReference type="Proteomes" id="UP001057402"/>
    </source>
</evidence>
<organism evidence="1 2">
    <name type="scientific">Melastoma candidum</name>
    <dbReference type="NCBI Taxonomy" id="119954"/>
    <lineage>
        <taxon>Eukaryota</taxon>
        <taxon>Viridiplantae</taxon>
        <taxon>Streptophyta</taxon>
        <taxon>Embryophyta</taxon>
        <taxon>Tracheophyta</taxon>
        <taxon>Spermatophyta</taxon>
        <taxon>Magnoliopsida</taxon>
        <taxon>eudicotyledons</taxon>
        <taxon>Gunneridae</taxon>
        <taxon>Pentapetalae</taxon>
        <taxon>rosids</taxon>
        <taxon>malvids</taxon>
        <taxon>Myrtales</taxon>
        <taxon>Melastomataceae</taxon>
        <taxon>Melastomatoideae</taxon>
        <taxon>Melastomateae</taxon>
        <taxon>Melastoma</taxon>
    </lineage>
</organism>
<evidence type="ECO:0000313" key="1">
    <source>
        <dbReference type="EMBL" id="KAI4375198.1"/>
    </source>
</evidence>
<protein>
    <submittedName>
        <fullName evidence="1">Uncharacterized protein</fullName>
    </submittedName>
</protein>
<accession>A0ACB9RCN8</accession>
<dbReference type="Proteomes" id="UP001057402">
    <property type="component" value="Chromosome 4"/>
</dbReference>
<keyword evidence="2" id="KW-1185">Reference proteome</keyword>
<dbReference type="EMBL" id="CM042883">
    <property type="protein sequence ID" value="KAI4375198.1"/>
    <property type="molecule type" value="Genomic_DNA"/>
</dbReference>
<name>A0ACB9RCN8_9MYRT</name>
<sequence length="193" mass="21029">MVEAAQILNIEAPDLYAVLARELGHLKCDHGVWLTFANTLILGAYSVPGLGGLIAQNLEEQLLHWLCVAELTCDRAALLVALDPKVVGSVLMKLAGGCPSLADQQSVTVGNHVAVPDRNTGMLKPDSFHTLYPFCVPARWTSRQEVRVQGTRDCCNVQLRQILCSQSRNGDPTNRVAEVGVLQQLTVETKELM</sequence>
<comment type="caution">
    <text evidence="1">The sequence shown here is derived from an EMBL/GenBank/DDBJ whole genome shotgun (WGS) entry which is preliminary data.</text>
</comment>